<dbReference type="AlphaFoldDB" id="A4BVG7"/>
<comment type="caution">
    <text evidence="1">The sequence shown here is derived from an EMBL/GenBank/DDBJ whole genome shotgun (WGS) entry which is preliminary data.</text>
</comment>
<keyword evidence="2" id="KW-1185">Reference proteome</keyword>
<sequence>MQAEEIGSSIRYLYFQVFFSSTIHVDRFEFAALYMLQDRLARYPEQVSGFEHRDIGSIQPKFRS</sequence>
<protein>
    <submittedName>
        <fullName evidence="1">Uncharacterized protein</fullName>
    </submittedName>
</protein>
<reference evidence="1 2" key="1">
    <citation type="submission" date="2006-02" db="EMBL/GenBank/DDBJ databases">
        <authorList>
            <person name="Waterbury J."/>
            <person name="Ferriera S."/>
            <person name="Johnson J."/>
            <person name="Kravitz S."/>
            <person name="Halpern A."/>
            <person name="Remington K."/>
            <person name="Beeson K."/>
            <person name="Tran B."/>
            <person name="Rogers Y.-H."/>
            <person name="Friedman R."/>
            <person name="Venter J.C."/>
        </authorList>
    </citation>
    <scope>NUCLEOTIDE SEQUENCE [LARGE SCALE GENOMIC DNA]</scope>
    <source>
        <strain evidence="1 2">Nb-231</strain>
    </source>
</reference>
<dbReference type="HOGENOM" id="CLU_2863239_0_0_6"/>
<gene>
    <name evidence="1" type="ORF">NB231_13671</name>
</gene>
<dbReference type="EMBL" id="AAOF01000026">
    <property type="protein sequence ID" value="EAR20287.1"/>
    <property type="molecule type" value="Genomic_DNA"/>
</dbReference>
<organism evidence="1 2">
    <name type="scientific">Nitrococcus mobilis Nb-231</name>
    <dbReference type="NCBI Taxonomy" id="314278"/>
    <lineage>
        <taxon>Bacteria</taxon>
        <taxon>Pseudomonadati</taxon>
        <taxon>Pseudomonadota</taxon>
        <taxon>Gammaproteobacteria</taxon>
        <taxon>Chromatiales</taxon>
        <taxon>Ectothiorhodospiraceae</taxon>
        <taxon>Nitrococcus</taxon>
    </lineage>
</organism>
<proteinExistence type="predicted"/>
<dbReference type="Proteomes" id="UP000003374">
    <property type="component" value="Unassembled WGS sequence"/>
</dbReference>
<accession>A4BVG7</accession>
<name>A4BVG7_9GAMM</name>
<evidence type="ECO:0000313" key="1">
    <source>
        <dbReference type="EMBL" id="EAR20287.1"/>
    </source>
</evidence>
<evidence type="ECO:0000313" key="2">
    <source>
        <dbReference type="Proteomes" id="UP000003374"/>
    </source>
</evidence>